<dbReference type="Proteomes" id="UP000224006">
    <property type="component" value="Unassembled WGS sequence"/>
</dbReference>
<protein>
    <submittedName>
        <fullName evidence="7">Ribosomal protein RPL22</fullName>
    </submittedName>
</protein>
<feature type="signal peptide" evidence="6">
    <location>
        <begin position="1"/>
        <end position="28"/>
    </location>
</feature>
<keyword evidence="3 4" id="KW-0687">Ribonucleoprotein</keyword>
<proteinExistence type="inferred from homology"/>
<dbReference type="GO" id="GO:0015934">
    <property type="term" value="C:large ribosomal subunit"/>
    <property type="evidence" value="ECO:0007669"/>
    <property type="project" value="InterPro"/>
</dbReference>
<accession>A0A2A9MFZ6</accession>
<dbReference type="InterPro" id="IPR001063">
    <property type="entry name" value="Ribosomal_uL22"/>
</dbReference>
<comment type="similarity">
    <text evidence="1 4">Belongs to the universal ribosomal protein uL22 family.</text>
</comment>
<dbReference type="GO" id="GO:0003735">
    <property type="term" value="F:structural constituent of ribosome"/>
    <property type="evidence" value="ECO:0007669"/>
    <property type="project" value="InterPro"/>
</dbReference>
<dbReference type="InterPro" id="IPR018260">
    <property type="entry name" value="Ribosomal_uL22_CS"/>
</dbReference>
<dbReference type="SUPFAM" id="SSF54843">
    <property type="entry name" value="Ribosomal protein L22"/>
    <property type="match status" value="1"/>
</dbReference>
<dbReference type="Pfam" id="PF00237">
    <property type="entry name" value="Ribosomal_L22"/>
    <property type="match status" value="1"/>
</dbReference>
<feature type="region of interest" description="Disordered" evidence="5">
    <location>
        <begin position="82"/>
        <end position="129"/>
    </location>
</feature>
<feature type="chain" id="PRO_5012676493" evidence="6">
    <location>
        <begin position="29"/>
        <end position="576"/>
    </location>
</feature>
<dbReference type="VEuPathDB" id="ToxoDB:BESB_074520"/>
<dbReference type="InterPro" id="IPR036394">
    <property type="entry name" value="Ribosomal_uL22_sf"/>
</dbReference>
<evidence type="ECO:0000256" key="5">
    <source>
        <dbReference type="SAM" id="MobiDB-lite"/>
    </source>
</evidence>
<dbReference type="PROSITE" id="PS00464">
    <property type="entry name" value="RIBOSOMAL_L22"/>
    <property type="match status" value="1"/>
</dbReference>
<comment type="caution">
    <text evidence="7">The sequence shown here is derived from an EMBL/GenBank/DDBJ whole genome shotgun (WGS) entry which is preliminary data.</text>
</comment>
<dbReference type="GeneID" id="40312378"/>
<evidence type="ECO:0000256" key="3">
    <source>
        <dbReference type="ARBA" id="ARBA00023274"/>
    </source>
</evidence>
<organism evidence="7 8">
    <name type="scientific">Besnoitia besnoiti</name>
    <name type="common">Apicomplexan protozoan</name>
    <dbReference type="NCBI Taxonomy" id="94643"/>
    <lineage>
        <taxon>Eukaryota</taxon>
        <taxon>Sar</taxon>
        <taxon>Alveolata</taxon>
        <taxon>Apicomplexa</taxon>
        <taxon>Conoidasida</taxon>
        <taxon>Coccidia</taxon>
        <taxon>Eucoccidiorida</taxon>
        <taxon>Eimeriorina</taxon>
        <taxon>Sarcocystidae</taxon>
        <taxon>Besnoitia</taxon>
    </lineage>
</organism>
<dbReference type="STRING" id="94643.A0A2A9MFZ6"/>
<dbReference type="EMBL" id="NWUJ01000007">
    <property type="protein sequence ID" value="PFH34300.1"/>
    <property type="molecule type" value="Genomic_DNA"/>
</dbReference>
<dbReference type="RefSeq" id="XP_029218309.1">
    <property type="nucleotide sequence ID" value="XM_029365825.1"/>
</dbReference>
<evidence type="ECO:0000313" key="7">
    <source>
        <dbReference type="EMBL" id="PFH34300.1"/>
    </source>
</evidence>
<evidence type="ECO:0000256" key="4">
    <source>
        <dbReference type="RuleBase" id="RU004005"/>
    </source>
</evidence>
<feature type="compositionally biased region" description="Low complexity" evidence="5">
    <location>
        <begin position="109"/>
        <end position="122"/>
    </location>
</feature>
<dbReference type="KEGG" id="bbes:BESB_074520"/>
<dbReference type="PANTHER" id="PTHR13501:SF10">
    <property type="entry name" value="LARGE RIBOSOMAL SUBUNIT PROTEIN UL22M"/>
    <property type="match status" value="1"/>
</dbReference>
<keyword evidence="6" id="KW-0732">Signal</keyword>
<evidence type="ECO:0000313" key="8">
    <source>
        <dbReference type="Proteomes" id="UP000224006"/>
    </source>
</evidence>
<reference evidence="7 8" key="1">
    <citation type="submission" date="2017-09" db="EMBL/GenBank/DDBJ databases">
        <title>Genome sequencing of Besnoitia besnoiti strain Bb-Ger1.</title>
        <authorList>
            <person name="Schares G."/>
            <person name="Venepally P."/>
            <person name="Lorenzi H.A."/>
        </authorList>
    </citation>
    <scope>NUCLEOTIDE SEQUENCE [LARGE SCALE GENOMIC DNA]</scope>
    <source>
        <strain evidence="7 8">Bb-Ger1</strain>
    </source>
</reference>
<gene>
    <name evidence="7" type="ORF">BESB_074520</name>
</gene>
<dbReference type="OrthoDB" id="1840754at2759"/>
<feature type="region of interest" description="Disordered" evidence="5">
    <location>
        <begin position="216"/>
        <end position="236"/>
    </location>
</feature>
<evidence type="ECO:0000256" key="2">
    <source>
        <dbReference type="ARBA" id="ARBA00022980"/>
    </source>
</evidence>
<dbReference type="PANTHER" id="PTHR13501">
    <property type="entry name" value="CHLOROPLAST 50S RIBOSOMAL PROTEIN L22-RELATED"/>
    <property type="match status" value="1"/>
</dbReference>
<dbReference type="Gene3D" id="3.90.470.10">
    <property type="entry name" value="Ribosomal protein L22/L17"/>
    <property type="match status" value="1"/>
</dbReference>
<keyword evidence="8" id="KW-1185">Reference proteome</keyword>
<dbReference type="CDD" id="cd00336">
    <property type="entry name" value="Ribosomal_L22"/>
    <property type="match status" value="1"/>
</dbReference>
<name>A0A2A9MFZ6_BESBE</name>
<dbReference type="AlphaFoldDB" id="A0A2A9MFZ6"/>
<dbReference type="InterPro" id="IPR047867">
    <property type="entry name" value="Ribosomal_uL22_bac/org-type"/>
</dbReference>
<evidence type="ECO:0000256" key="6">
    <source>
        <dbReference type="SAM" id="SignalP"/>
    </source>
</evidence>
<feature type="compositionally biased region" description="Basic and acidic residues" evidence="5">
    <location>
        <begin position="94"/>
        <end position="107"/>
    </location>
</feature>
<evidence type="ECO:0000256" key="1">
    <source>
        <dbReference type="ARBA" id="ARBA00009451"/>
    </source>
</evidence>
<dbReference type="GO" id="GO:0006412">
    <property type="term" value="P:translation"/>
    <property type="evidence" value="ECO:0007669"/>
    <property type="project" value="InterPro"/>
</dbReference>
<sequence length="576" mass="60220">MGDPPCLPPLHAAAASLLLLLCLPFAASLSPFSSPLASGLQHWRGPLHGRAWPVQGSPEPTPRGRSVARLSRWETAACPDGGPGFAARRGLGRGPEDERAWRGERRSTRASATSRAGLASSGYAGREGSGEGMDRHFVCAFVSAVSRGWQGDLQRGPASLSVETVWTAGVQRALGAPWGPRRKPRSPAGAGEGAGQAFAPLFFLLPAGGNGRFFSAGGGEESAATPAKHTSAAQDASRGARARSECAFFEKPDFVSSSLGASRAFPRGSRVSFSGEAACLAAFDAPRGGDALAPPLSARALFPPPPSPFVHTAPFWRPSLSLPRLPARGFPCEAVGGCMSQTSCNLMRGPSPAVSTEAASSPKGAVACAAPSSRASSSASFSFSRLQATHNDLPALAPPDEASAAGSARASDSEAPAVLAVELDSFEAAPPYVAPRLPLPMHTFWPHPSAPAVPAASLLPPRAATPPRLARAEARYQRLSPIKTRRVLAEIRGMSLGQALAHLATSPRRPAFQVFKTIQSALANAIHAFGETTLQPRIHSITANNGPVFKRPMLRARGRMDVLRRPTTHIRVILEV</sequence>
<keyword evidence="2 4" id="KW-0689">Ribosomal protein</keyword>